<keyword evidence="4" id="KW-1003">Cell membrane</keyword>
<keyword evidence="5 8" id="KW-0812">Transmembrane</keyword>
<protein>
    <submittedName>
        <fullName evidence="9">Multicomponent Na+:H+ antiporter subunit F</fullName>
    </submittedName>
</protein>
<evidence type="ECO:0000313" key="9">
    <source>
        <dbReference type="EMBL" id="SCG47007.1"/>
    </source>
</evidence>
<evidence type="ECO:0000256" key="1">
    <source>
        <dbReference type="ARBA" id="ARBA00004651"/>
    </source>
</evidence>
<dbReference type="Pfam" id="PF04066">
    <property type="entry name" value="MrpF_PhaF"/>
    <property type="match status" value="1"/>
</dbReference>
<dbReference type="PANTHER" id="PTHR34702">
    <property type="entry name" value="NA(+)/H(+) ANTIPORTER SUBUNIT F1"/>
    <property type="match status" value="1"/>
</dbReference>
<dbReference type="EMBL" id="LT607753">
    <property type="protein sequence ID" value="SCG47007.1"/>
    <property type="molecule type" value="Genomic_DNA"/>
</dbReference>
<evidence type="ECO:0000256" key="3">
    <source>
        <dbReference type="ARBA" id="ARBA00022448"/>
    </source>
</evidence>
<dbReference type="InterPro" id="IPR007208">
    <property type="entry name" value="MrpF/PhaF-like"/>
</dbReference>
<organism evidence="9 10">
    <name type="scientific">Micromonospora coxensis</name>
    <dbReference type="NCBI Taxonomy" id="356852"/>
    <lineage>
        <taxon>Bacteria</taxon>
        <taxon>Bacillati</taxon>
        <taxon>Actinomycetota</taxon>
        <taxon>Actinomycetes</taxon>
        <taxon>Micromonosporales</taxon>
        <taxon>Micromonosporaceae</taxon>
        <taxon>Micromonospora</taxon>
    </lineage>
</organism>
<evidence type="ECO:0000256" key="6">
    <source>
        <dbReference type="ARBA" id="ARBA00022989"/>
    </source>
</evidence>
<keyword evidence="3" id="KW-0813">Transport</keyword>
<reference evidence="10" key="1">
    <citation type="submission" date="2016-06" db="EMBL/GenBank/DDBJ databases">
        <authorList>
            <person name="Varghese N."/>
            <person name="Submissions Spin"/>
        </authorList>
    </citation>
    <scope>NUCLEOTIDE SEQUENCE [LARGE SCALE GENOMIC DNA]</scope>
    <source>
        <strain evidence="10">DSM 45161</strain>
    </source>
</reference>
<feature type="transmembrane region" description="Helical" evidence="8">
    <location>
        <begin position="6"/>
        <end position="24"/>
    </location>
</feature>
<comment type="subcellular location">
    <subcellularLocation>
        <location evidence="1">Cell membrane</location>
        <topology evidence="1">Multi-pass membrane protein</topology>
    </subcellularLocation>
</comment>
<accession>A0A1C5HM72</accession>
<dbReference type="GO" id="GO:0015385">
    <property type="term" value="F:sodium:proton antiporter activity"/>
    <property type="evidence" value="ECO:0007669"/>
    <property type="project" value="TreeGrafter"/>
</dbReference>
<proteinExistence type="inferred from homology"/>
<dbReference type="PANTHER" id="PTHR34702:SF1">
    <property type="entry name" value="NA(+)_H(+) ANTIPORTER SUBUNIT F"/>
    <property type="match status" value="1"/>
</dbReference>
<comment type="similarity">
    <text evidence="2">Belongs to the CPA3 antiporters (TC 2.A.63) subunit F family.</text>
</comment>
<evidence type="ECO:0000256" key="8">
    <source>
        <dbReference type="SAM" id="Phobius"/>
    </source>
</evidence>
<evidence type="ECO:0000256" key="7">
    <source>
        <dbReference type="ARBA" id="ARBA00023136"/>
    </source>
</evidence>
<keyword evidence="7 8" id="KW-0472">Membrane</keyword>
<name>A0A1C5HM72_9ACTN</name>
<dbReference type="GO" id="GO:0005886">
    <property type="term" value="C:plasma membrane"/>
    <property type="evidence" value="ECO:0007669"/>
    <property type="project" value="UniProtKB-SubCell"/>
</dbReference>
<evidence type="ECO:0000256" key="5">
    <source>
        <dbReference type="ARBA" id="ARBA00022692"/>
    </source>
</evidence>
<dbReference type="Proteomes" id="UP000198215">
    <property type="component" value="Chromosome I"/>
</dbReference>
<feature type="transmembrane region" description="Helical" evidence="8">
    <location>
        <begin position="33"/>
        <end position="51"/>
    </location>
</feature>
<evidence type="ECO:0000256" key="2">
    <source>
        <dbReference type="ARBA" id="ARBA00009212"/>
    </source>
</evidence>
<keyword evidence="6 8" id="KW-1133">Transmembrane helix</keyword>
<sequence>MILLDVVLAVLALSALPVIWRLAVGPTDADRAAALDLGFFVVLAAMAVLAARLDFPALLDLVLTGTLVAFLATVALARLVHRRSR</sequence>
<dbReference type="AlphaFoldDB" id="A0A1C5HM72"/>
<evidence type="ECO:0000256" key="4">
    <source>
        <dbReference type="ARBA" id="ARBA00022475"/>
    </source>
</evidence>
<dbReference type="RefSeq" id="WP_088975255.1">
    <property type="nucleotide sequence ID" value="NZ_LT607753.1"/>
</dbReference>
<gene>
    <name evidence="9" type="ORF">GA0070614_1501</name>
</gene>
<keyword evidence="10" id="KW-1185">Reference proteome</keyword>
<feature type="transmembrane region" description="Helical" evidence="8">
    <location>
        <begin position="57"/>
        <end position="80"/>
    </location>
</feature>
<evidence type="ECO:0000313" key="10">
    <source>
        <dbReference type="Proteomes" id="UP000198215"/>
    </source>
</evidence>